<keyword evidence="2" id="KW-1003">Cell membrane</keyword>
<dbReference type="InterPro" id="IPR004117">
    <property type="entry name" value="7tm6_olfct_rcpt"/>
</dbReference>
<feature type="transmembrane region" description="Helical" evidence="10">
    <location>
        <begin position="61"/>
        <end position="81"/>
    </location>
</feature>
<evidence type="ECO:0000313" key="11">
    <source>
        <dbReference type="EMBL" id="EFZ11596.1"/>
    </source>
</evidence>
<evidence type="ECO:0000256" key="8">
    <source>
        <dbReference type="ARBA" id="ARBA00023170"/>
    </source>
</evidence>
<evidence type="ECO:0000256" key="5">
    <source>
        <dbReference type="ARBA" id="ARBA00022725"/>
    </source>
</evidence>
<gene>
    <name evidence="11" type="ORF">SINV_11405</name>
</gene>
<evidence type="ECO:0000256" key="10">
    <source>
        <dbReference type="SAM" id="Phobius"/>
    </source>
</evidence>
<feature type="transmembrane region" description="Helical" evidence="10">
    <location>
        <begin position="32"/>
        <end position="55"/>
    </location>
</feature>
<feature type="transmembrane region" description="Helical" evidence="10">
    <location>
        <begin position="182"/>
        <end position="204"/>
    </location>
</feature>
<dbReference type="GO" id="GO:0005886">
    <property type="term" value="C:plasma membrane"/>
    <property type="evidence" value="ECO:0007669"/>
    <property type="project" value="UniProtKB-SubCell"/>
</dbReference>
<evidence type="ECO:0000256" key="2">
    <source>
        <dbReference type="ARBA" id="ARBA00022475"/>
    </source>
</evidence>
<dbReference type="PANTHER" id="PTHR21137">
    <property type="entry name" value="ODORANT RECEPTOR"/>
    <property type="match status" value="1"/>
</dbReference>
<evidence type="ECO:0000256" key="9">
    <source>
        <dbReference type="ARBA" id="ARBA00023224"/>
    </source>
</evidence>
<keyword evidence="6 10" id="KW-1133">Transmembrane helix</keyword>
<evidence type="ECO:0000256" key="1">
    <source>
        <dbReference type="ARBA" id="ARBA00004651"/>
    </source>
</evidence>
<proteinExistence type="predicted"/>
<protein>
    <recommendedName>
        <fullName evidence="12">Odorant receptor</fullName>
    </recommendedName>
</protein>
<keyword evidence="4 10" id="KW-0812">Transmembrane</keyword>
<keyword evidence="9" id="KW-0807">Transducer</keyword>
<sequence length="258" mass="30132">MEYPEENYYKLNRFLLSASGLEPYQSKWNARLIRAFITIVMMSSSIFQISSWFTFEITYEFVVNGVQSLLLILCILTNLHLRTGNVDKVKILFDRISKDWALQKTHGEIEIMREHAEFSKLFTFCCTILSYVSMVGYCIWLCIPEILNIIMPMNESRPPRQPFAAEFFIDEERYFFLIRSHLYLVLLTLPIVLLSGFTIFVTLAQHVCGMCQVLGYNSTWYNAVVSEQKTLLMILIRRCHPLVITASKFYTMSLQNFG</sequence>
<keyword evidence="7 10" id="KW-0472">Membrane</keyword>
<evidence type="ECO:0000256" key="6">
    <source>
        <dbReference type="ARBA" id="ARBA00022989"/>
    </source>
</evidence>
<evidence type="ECO:0008006" key="12">
    <source>
        <dbReference type="Google" id="ProtNLM"/>
    </source>
</evidence>
<feature type="non-terminal residue" evidence="11">
    <location>
        <position position="258"/>
    </location>
</feature>
<dbReference type="PANTHER" id="PTHR21137:SF35">
    <property type="entry name" value="ODORANT RECEPTOR 19A-RELATED"/>
    <property type="match status" value="1"/>
</dbReference>
<dbReference type="OMA" id="CHPLVIT"/>
<dbReference type="AlphaFoldDB" id="E9J6F7"/>
<keyword evidence="8" id="KW-0675">Receptor</keyword>
<reference evidence="11" key="1">
    <citation type="journal article" date="2011" name="Proc. Natl. Acad. Sci. U.S.A.">
        <title>The genome of the fire ant Solenopsis invicta.</title>
        <authorList>
            <person name="Wurm Y."/>
            <person name="Wang J."/>
            <person name="Riba-Grognuz O."/>
            <person name="Corona M."/>
            <person name="Nygaard S."/>
            <person name="Hunt B.G."/>
            <person name="Ingram K.K."/>
            <person name="Falquet L."/>
            <person name="Nipitwattanaphon M."/>
            <person name="Gotzek D."/>
            <person name="Dijkstra M.B."/>
            <person name="Oettler J."/>
            <person name="Comtesse F."/>
            <person name="Shih C.J."/>
            <person name="Wu W.J."/>
            <person name="Yang C.C."/>
            <person name="Thomas J."/>
            <person name="Beaudoing E."/>
            <person name="Pradervand S."/>
            <person name="Flegel V."/>
            <person name="Cook E.D."/>
            <person name="Fabbretti R."/>
            <person name="Stockinger H."/>
            <person name="Long L."/>
            <person name="Farmerie W.G."/>
            <person name="Oakey J."/>
            <person name="Boomsma J.J."/>
            <person name="Pamilo P."/>
            <person name="Yi S.V."/>
            <person name="Heinze J."/>
            <person name="Goodisman M.A."/>
            <person name="Farinelli L."/>
            <person name="Harshman K."/>
            <person name="Hulo N."/>
            <person name="Cerutti L."/>
            <person name="Xenarios I."/>
            <person name="Shoemaker D."/>
            <person name="Keller L."/>
        </authorList>
    </citation>
    <scope>NUCLEOTIDE SEQUENCE [LARGE SCALE GENOMIC DNA]</scope>
</reference>
<comment type="subcellular location">
    <subcellularLocation>
        <location evidence="1">Cell membrane</location>
        <topology evidence="1">Multi-pass membrane protein</topology>
    </subcellularLocation>
</comment>
<dbReference type="EMBL" id="GL768249">
    <property type="protein sequence ID" value="EFZ11596.1"/>
    <property type="molecule type" value="Genomic_DNA"/>
</dbReference>
<evidence type="ECO:0000256" key="4">
    <source>
        <dbReference type="ARBA" id="ARBA00022692"/>
    </source>
</evidence>
<dbReference type="GO" id="GO:0007165">
    <property type="term" value="P:signal transduction"/>
    <property type="evidence" value="ECO:0007669"/>
    <property type="project" value="UniProtKB-KW"/>
</dbReference>
<evidence type="ECO:0000256" key="7">
    <source>
        <dbReference type="ARBA" id="ARBA00023136"/>
    </source>
</evidence>
<keyword evidence="5" id="KW-0552">Olfaction</keyword>
<evidence type="ECO:0000256" key="3">
    <source>
        <dbReference type="ARBA" id="ARBA00022606"/>
    </source>
</evidence>
<organism>
    <name type="scientific">Solenopsis invicta</name>
    <name type="common">Red imported fire ant</name>
    <name type="synonym">Solenopsis wagneri</name>
    <dbReference type="NCBI Taxonomy" id="13686"/>
    <lineage>
        <taxon>Eukaryota</taxon>
        <taxon>Metazoa</taxon>
        <taxon>Ecdysozoa</taxon>
        <taxon>Arthropoda</taxon>
        <taxon>Hexapoda</taxon>
        <taxon>Insecta</taxon>
        <taxon>Pterygota</taxon>
        <taxon>Neoptera</taxon>
        <taxon>Endopterygota</taxon>
        <taxon>Hymenoptera</taxon>
        <taxon>Apocrita</taxon>
        <taxon>Aculeata</taxon>
        <taxon>Formicoidea</taxon>
        <taxon>Formicidae</taxon>
        <taxon>Myrmicinae</taxon>
        <taxon>Solenopsis</taxon>
    </lineage>
</organism>
<feature type="transmembrane region" description="Helical" evidence="10">
    <location>
        <begin position="121"/>
        <end position="143"/>
    </location>
</feature>
<name>E9J6F7_SOLIN</name>
<accession>E9J6F7</accession>
<dbReference type="GO" id="GO:0005549">
    <property type="term" value="F:odorant binding"/>
    <property type="evidence" value="ECO:0007669"/>
    <property type="project" value="InterPro"/>
</dbReference>
<dbReference type="HOGENOM" id="CLU_1222332_0_0_1"/>
<keyword evidence="3" id="KW-0716">Sensory transduction</keyword>
<dbReference type="GO" id="GO:0004984">
    <property type="term" value="F:olfactory receptor activity"/>
    <property type="evidence" value="ECO:0007669"/>
    <property type="project" value="InterPro"/>
</dbReference>